<dbReference type="EMBL" id="SMAF01000027">
    <property type="protein sequence ID" value="TCS93521.1"/>
    <property type="molecule type" value="Genomic_DNA"/>
</dbReference>
<proteinExistence type="predicted"/>
<reference evidence="1 2" key="1">
    <citation type="submission" date="2019-03" db="EMBL/GenBank/DDBJ databases">
        <title>Genomic Encyclopedia of Type Strains, Phase IV (KMG-IV): sequencing the most valuable type-strain genomes for metagenomic binning, comparative biology and taxonomic classification.</title>
        <authorList>
            <person name="Goeker M."/>
        </authorList>
    </citation>
    <scope>NUCLEOTIDE SEQUENCE [LARGE SCALE GENOMIC DNA]</scope>
    <source>
        <strain evidence="1 2">DSM 21944</strain>
    </source>
</reference>
<dbReference type="Proteomes" id="UP000294599">
    <property type="component" value="Unassembled WGS sequence"/>
</dbReference>
<keyword evidence="2" id="KW-1185">Reference proteome</keyword>
<name>A0A4R3L1Q5_9GAMM</name>
<comment type="caution">
    <text evidence="1">The sequence shown here is derived from an EMBL/GenBank/DDBJ whole genome shotgun (WGS) entry which is preliminary data.</text>
</comment>
<evidence type="ECO:0000313" key="1">
    <source>
        <dbReference type="EMBL" id="TCS93521.1"/>
    </source>
</evidence>
<sequence>MAPQVQDWQIQTVADGVVRIRLAGIWNTSCIRRDPVAVSRQGQIIRVHATANEGPTQLCFQAGRPWDIPVHVAGLQPGDYEIHASHSRPGVPEIVTPFGQHTFTYTPPPAGTAAQSVPFSSITWMLLALAMLAPVAWTRRLVGR</sequence>
<dbReference type="AlphaFoldDB" id="A0A4R3L1Q5"/>
<accession>A0A4R3L1Q5</accession>
<organism evidence="1 2">
    <name type="scientific">Pseudofulvimonas gallinarii</name>
    <dbReference type="NCBI Taxonomy" id="634155"/>
    <lineage>
        <taxon>Bacteria</taxon>
        <taxon>Pseudomonadati</taxon>
        <taxon>Pseudomonadota</taxon>
        <taxon>Gammaproteobacteria</taxon>
        <taxon>Lysobacterales</taxon>
        <taxon>Rhodanobacteraceae</taxon>
        <taxon>Pseudofulvimonas</taxon>
    </lineage>
</organism>
<protein>
    <submittedName>
        <fullName evidence="1">Uncharacterized protein</fullName>
    </submittedName>
</protein>
<dbReference type="RefSeq" id="WP_132577627.1">
    <property type="nucleotide sequence ID" value="NZ_JBHLWF010000032.1"/>
</dbReference>
<evidence type="ECO:0000313" key="2">
    <source>
        <dbReference type="Proteomes" id="UP000294599"/>
    </source>
</evidence>
<gene>
    <name evidence="1" type="ORF">EDC25_12717</name>
</gene>